<proteinExistence type="inferred from homology"/>
<dbReference type="InterPro" id="IPR000577">
    <property type="entry name" value="Carb_kinase_FGGY"/>
</dbReference>
<feature type="domain" description="Carbohydrate kinase FGGY N-terminal" evidence="9">
    <location>
        <begin position="9"/>
        <end position="148"/>
    </location>
</feature>
<evidence type="ECO:0000256" key="4">
    <source>
        <dbReference type="ARBA" id="ARBA00022777"/>
    </source>
</evidence>
<comment type="caution">
    <text evidence="11">The sequence shown here is derived from an EMBL/GenBank/DDBJ whole genome shotgun (WGS) entry which is preliminary data.</text>
</comment>
<evidence type="ECO:0000259" key="10">
    <source>
        <dbReference type="Pfam" id="PF02782"/>
    </source>
</evidence>
<evidence type="ECO:0000256" key="2">
    <source>
        <dbReference type="ARBA" id="ARBA00022679"/>
    </source>
</evidence>
<dbReference type="PANTHER" id="PTHR10196:SF69">
    <property type="entry name" value="GLYCEROL KINASE"/>
    <property type="match status" value="1"/>
</dbReference>
<evidence type="ECO:0000256" key="7">
    <source>
        <dbReference type="RuleBase" id="RU003733"/>
    </source>
</evidence>
<feature type="region of interest" description="Disordered" evidence="8">
    <location>
        <begin position="147"/>
        <end position="185"/>
    </location>
</feature>
<evidence type="ECO:0000256" key="6">
    <source>
        <dbReference type="ARBA" id="ARBA00043149"/>
    </source>
</evidence>
<dbReference type="CDD" id="cd07769">
    <property type="entry name" value="ASKHA_NBD_FGGY_GK"/>
    <property type="match status" value="1"/>
</dbReference>
<keyword evidence="4 7" id="KW-0418">Kinase</keyword>
<feature type="domain" description="Carbohydrate kinase FGGY N-terminal" evidence="9">
    <location>
        <begin position="191"/>
        <end position="287"/>
    </location>
</feature>
<feature type="domain" description="Carbohydrate kinase FGGY C-terminal" evidence="10">
    <location>
        <begin position="297"/>
        <end position="484"/>
    </location>
</feature>
<dbReference type="RefSeq" id="WP_256420254.1">
    <property type="nucleotide sequence ID" value="NZ_JANHDI010000002.1"/>
</dbReference>
<evidence type="ECO:0000256" key="5">
    <source>
        <dbReference type="ARBA" id="ARBA00022840"/>
    </source>
</evidence>
<dbReference type="Pfam" id="PF02782">
    <property type="entry name" value="FGGY_C"/>
    <property type="match status" value="1"/>
</dbReference>
<sequence length="531" mass="57236">MSETSHLGALDQGTSGTRFVIFDESGTPISEAFTTHQPRTTGADRIEYDPLKLWGCATDAIRRGLAGADLDASELRALGISSQRQTVLLWDAESGRPCTSALSWRDRRTTAQINALNGEERRLIRERTGLEPDAYFAAPKVKWLLDEGGDENQSTGRDEGATGRSRSAGEERDVAGPDDSRGDADLRERAARGEVLLGTVDSWLCYNLTGRHVTDVTNAAQTMLFDIRRREWDEDLLALFDVPRSALPTVRPSSDPEGFGVTDPDGVLNAEVPVTGVMGDQQAALLGRVACTESNAKVTYGTGNFFLQNTGTEPIEADGELLTTIWFQRAGEDPYYGLEGPVFATGAVLEWLRTVGLLEDAAELNQPGCTDRDEAVHFVPAFGGLGAPEWVPDARGGVFGLHRDTDRDDVLRAAVEAIGFGTRAVVESAEAATGVDQNCLLVDGGAIQNDEFAQCQADLIDRPLIRSDVTQTTALGACFAAGLAVGVWESMDDLEPCRPTGRTFSPSGDSAAVADSYRRWRDVVETVAQMT</sequence>
<dbReference type="Pfam" id="PF00370">
    <property type="entry name" value="FGGY_N"/>
    <property type="match status" value="2"/>
</dbReference>
<dbReference type="GO" id="GO:0005524">
    <property type="term" value="F:ATP binding"/>
    <property type="evidence" value="ECO:0007669"/>
    <property type="project" value="UniProtKB-KW"/>
</dbReference>
<dbReference type="InterPro" id="IPR018484">
    <property type="entry name" value="FGGY_N"/>
</dbReference>
<evidence type="ECO:0000256" key="3">
    <source>
        <dbReference type="ARBA" id="ARBA00022741"/>
    </source>
</evidence>
<evidence type="ECO:0000313" key="12">
    <source>
        <dbReference type="Proteomes" id="UP001597085"/>
    </source>
</evidence>
<keyword evidence="5" id="KW-0067">ATP-binding</keyword>
<dbReference type="SUPFAM" id="SSF53067">
    <property type="entry name" value="Actin-like ATPase domain"/>
    <property type="match status" value="3"/>
</dbReference>
<evidence type="ECO:0000256" key="1">
    <source>
        <dbReference type="ARBA" id="ARBA00009156"/>
    </source>
</evidence>
<dbReference type="InterPro" id="IPR043129">
    <property type="entry name" value="ATPase_NBD"/>
</dbReference>
<accession>A0ABD6CTE1</accession>
<evidence type="ECO:0000256" key="8">
    <source>
        <dbReference type="SAM" id="MobiDB-lite"/>
    </source>
</evidence>
<comment type="similarity">
    <text evidence="1 7">Belongs to the FGGY kinase family.</text>
</comment>
<dbReference type="PROSITE" id="PS00445">
    <property type="entry name" value="FGGY_KINASES_2"/>
    <property type="match status" value="1"/>
</dbReference>
<dbReference type="Proteomes" id="UP001597085">
    <property type="component" value="Unassembled WGS sequence"/>
</dbReference>
<dbReference type="PANTHER" id="PTHR10196">
    <property type="entry name" value="SUGAR KINASE"/>
    <property type="match status" value="1"/>
</dbReference>
<evidence type="ECO:0000259" key="9">
    <source>
        <dbReference type="Pfam" id="PF00370"/>
    </source>
</evidence>
<evidence type="ECO:0000313" key="11">
    <source>
        <dbReference type="EMBL" id="MFD1600724.1"/>
    </source>
</evidence>
<protein>
    <recommendedName>
        <fullName evidence="6">ATP:glycerol 3-phosphotransferase</fullName>
    </recommendedName>
</protein>
<dbReference type="PIRSF" id="PIRSF000538">
    <property type="entry name" value="GlpK"/>
    <property type="match status" value="1"/>
</dbReference>
<keyword evidence="2 7" id="KW-0808">Transferase</keyword>
<feature type="compositionally biased region" description="Basic and acidic residues" evidence="8">
    <location>
        <begin position="156"/>
        <end position="185"/>
    </location>
</feature>
<dbReference type="AlphaFoldDB" id="A0ABD6CTE1"/>
<organism evidence="11 12">
    <name type="scientific">Halobellus rarus</name>
    <dbReference type="NCBI Taxonomy" id="1126237"/>
    <lineage>
        <taxon>Archaea</taxon>
        <taxon>Methanobacteriati</taxon>
        <taxon>Methanobacteriota</taxon>
        <taxon>Stenosarchaea group</taxon>
        <taxon>Halobacteria</taxon>
        <taxon>Halobacteriales</taxon>
        <taxon>Haloferacaceae</taxon>
        <taxon>Halobellus</taxon>
    </lineage>
</organism>
<keyword evidence="12" id="KW-1185">Reference proteome</keyword>
<dbReference type="Gene3D" id="3.30.420.40">
    <property type="match status" value="2"/>
</dbReference>
<gene>
    <name evidence="11" type="ORF">ACFSBX_17465</name>
</gene>
<dbReference type="EMBL" id="JBHUDK010000017">
    <property type="protein sequence ID" value="MFD1600724.1"/>
    <property type="molecule type" value="Genomic_DNA"/>
</dbReference>
<keyword evidence="3" id="KW-0547">Nucleotide-binding</keyword>
<dbReference type="InterPro" id="IPR018483">
    <property type="entry name" value="Carb_kinase_FGGY_CS"/>
</dbReference>
<name>A0ABD6CTE1_9EURY</name>
<reference evidence="11 12" key="1">
    <citation type="journal article" date="2019" name="Int. J. Syst. Evol. Microbiol.">
        <title>The Global Catalogue of Microorganisms (GCM) 10K type strain sequencing project: providing services to taxonomists for standard genome sequencing and annotation.</title>
        <authorList>
            <consortium name="The Broad Institute Genomics Platform"/>
            <consortium name="The Broad Institute Genome Sequencing Center for Infectious Disease"/>
            <person name="Wu L."/>
            <person name="Ma J."/>
        </authorList>
    </citation>
    <scope>NUCLEOTIDE SEQUENCE [LARGE SCALE GENOMIC DNA]</scope>
    <source>
        <strain evidence="11 12">CGMCC 1.12121</strain>
    </source>
</reference>
<dbReference type="InterPro" id="IPR018485">
    <property type="entry name" value="FGGY_C"/>
</dbReference>
<dbReference type="GO" id="GO:0016301">
    <property type="term" value="F:kinase activity"/>
    <property type="evidence" value="ECO:0007669"/>
    <property type="project" value="UniProtKB-KW"/>
</dbReference>